<accession>A0AAD5CES1</accession>
<evidence type="ECO:0000313" key="1">
    <source>
        <dbReference type="EMBL" id="KAI7740733.1"/>
    </source>
</evidence>
<keyword evidence="2" id="KW-1185">Reference proteome</keyword>
<dbReference type="Proteomes" id="UP001206925">
    <property type="component" value="Unassembled WGS sequence"/>
</dbReference>
<name>A0AAD5CES1_AMBAR</name>
<gene>
    <name evidence="1" type="ORF">M8C21_005904</name>
</gene>
<dbReference type="AlphaFoldDB" id="A0AAD5CES1"/>
<dbReference type="EMBL" id="JAMZMK010008352">
    <property type="protein sequence ID" value="KAI7740733.1"/>
    <property type="molecule type" value="Genomic_DNA"/>
</dbReference>
<sequence length="97" mass="11034">MVNPNYKTRAGRGAAIDPQSLHAMKRSDKINESLKVLQTWYQMEPRLEEAIQYVKFLHLQIKPPQVKGSIGSSIGGSVWEVRLGLPFEFGLLLGRRR</sequence>
<evidence type="ECO:0000313" key="2">
    <source>
        <dbReference type="Proteomes" id="UP001206925"/>
    </source>
</evidence>
<organism evidence="1 2">
    <name type="scientific">Ambrosia artemisiifolia</name>
    <name type="common">Common ragweed</name>
    <dbReference type="NCBI Taxonomy" id="4212"/>
    <lineage>
        <taxon>Eukaryota</taxon>
        <taxon>Viridiplantae</taxon>
        <taxon>Streptophyta</taxon>
        <taxon>Embryophyta</taxon>
        <taxon>Tracheophyta</taxon>
        <taxon>Spermatophyta</taxon>
        <taxon>Magnoliopsida</taxon>
        <taxon>eudicotyledons</taxon>
        <taxon>Gunneridae</taxon>
        <taxon>Pentapetalae</taxon>
        <taxon>asterids</taxon>
        <taxon>campanulids</taxon>
        <taxon>Asterales</taxon>
        <taxon>Asteraceae</taxon>
        <taxon>Asteroideae</taxon>
        <taxon>Heliantheae alliance</taxon>
        <taxon>Heliantheae</taxon>
        <taxon>Ambrosia</taxon>
    </lineage>
</organism>
<protein>
    <submittedName>
        <fullName evidence="1">Uncharacterized protein</fullName>
    </submittedName>
</protein>
<comment type="caution">
    <text evidence="1">The sequence shown here is derived from an EMBL/GenBank/DDBJ whole genome shotgun (WGS) entry which is preliminary data.</text>
</comment>
<reference evidence="1" key="1">
    <citation type="submission" date="2022-06" db="EMBL/GenBank/DDBJ databases">
        <title>Uncovering the hologenomic basis of an extraordinary plant invasion.</title>
        <authorList>
            <person name="Bieker V.C."/>
            <person name="Martin M.D."/>
            <person name="Gilbert T."/>
            <person name="Hodgins K."/>
            <person name="Battlay P."/>
            <person name="Petersen B."/>
            <person name="Wilson J."/>
        </authorList>
    </citation>
    <scope>NUCLEOTIDE SEQUENCE</scope>
    <source>
        <strain evidence="1">AA19_3_7</strain>
        <tissue evidence="1">Leaf</tissue>
    </source>
</reference>
<proteinExistence type="predicted"/>